<evidence type="ECO:0000313" key="2">
    <source>
        <dbReference type="EMBL" id="MDI9858441.1"/>
    </source>
</evidence>
<reference evidence="2 3" key="1">
    <citation type="submission" date="2023-05" db="EMBL/GenBank/DDBJ databases">
        <title>Novel species of genus Flectobacillus isolated from stream in China.</title>
        <authorList>
            <person name="Lu H."/>
        </authorList>
    </citation>
    <scope>NUCLEOTIDE SEQUENCE [LARGE SCALE GENOMIC DNA]</scope>
    <source>
        <strain evidence="2 3">KCTC 42575</strain>
    </source>
</reference>
<dbReference type="EMBL" id="JASHIF010000003">
    <property type="protein sequence ID" value="MDI9858441.1"/>
    <property type="molecule type" value="Genomic_DNA"/>
</dbReference>
<feature type="repeat" description="TPR" evidence="1">
    <location>
        <begin position="875"/>
        <end position="908"/>
    </location>
</feature>
<dbReference type="Pfam" id="PF13174">
    <property type="entry name" value="TPR_6"/>
    <property type="match status" value="1"/>
</dbReference>
<organism evidence="2 3">
    <name type="scientific">Flectobacillus roseus</name>
    <dbReference type="NCBI Taxonomy" id="502259"/>
    <lineage>
        <taxon>Bacteria</taxon>
        <taxon>Pseudomonadati</taxon>
        <taxon>Bacteroidota</taxon>
        <taxon>Cytophagia</taxon>
        <taxon>Cytophagales</taxon>
        <taxon>Flectobacillaceae</taxon>
        <taxon>Flectobacillus</taxon>
    </lineage>
</organism>
<keyword evidence="1" id="KW-0802">TPR repeat</keyword>
<accession>A0ABT6Y4H7</accession>
<dbReference type="Pfam" id="PF13432">
    <property type="entry name" value="TPR_16"/>
    <property type="match status" value="1"/>
</dbReference>
<evidence type="ECO:0000256" key="1">
    <source>
        <dbReference type="PROSITE-ProRule" id="PRU00339"/>
    </source>
</evidence>
<dbReference type="Proteomes" id="UP001236507">
    <property type="component" value="Unassembled WGS sequence"/>
</dbReference>
<feature type="repeat" description="TPR" evidence="1">
    <location>
        <begin position="546"/>
        <end position="579"/>
    </location>
</feature>
<dbReference type="PANTHER" id="PTHR12558:SF13">
    <property type="entry name" value="CELL DIVISION CYCLE PROTEIN 27 HOMOLOG"/>
    <property type="match status" value="1"/>
</dbReference>
<comment type="caution">
    <text evidence="2">The sequence shown here is derived from an EMBL/GenBank/DDBJ whole genome shotgun (WGS) entry which is preliminary data.</text>
</comment>
<dbReference type="SMART" id="SM00028">
    <property type="entry name" value="TPR"/>
    <property type="match status" value="11"/>
</dbReference>
<feature type="repeat" description="TPR" evidence="1">
    <location>
        <begin position="112"/>
        <end position="145"/>
    </location>
</feature>
<dbReference type="InterPro" id="IPR019734">
    <property type="entry name" value="TPR_rpt"/>
</dbReference>
<dbReference type="PROSITE" id="PS50005">
    <property type="entry name" value="TPR"/>
    <property type="match status" value="3"/>
</dbReference>
<dbReference type="RefSeq" id="WP_283343655.1">
    <property type="nucleotide sequence ID" value="NZ_JASHIF010000003.1"/>
</dbReference>
<gene>
    <name evidence="2" type="ORF">QM524_04405</name>
</gene>
<protein>
    <submittedName>
        <fullName evidence="2">Tetratricopeptide repeat protein</fullName>
    </submittedName>
</protein>
<proteinExistence type="predicted"/>
<dbReference type="PANTHER" id="PTHR12558">
    <property type="entry name" value="CELL DIVISION CYCLE 16,23,27"/>
    <property type="match status" value="1"/>
</dbReference>
<dbReference type="InterPro" id="IPR011990">
    <property type="entry name" value="TPR-like_helical_dom_sf"/>
</dbReference>
<keyword evidence="3" id="KW-1185">Reference proteome</keyword>
<sequence>MKKLPSIVFLSVAATCTISGYEIFAQSTLNYNEANIHFRNGQEYYESKSFEAARAEFELYLSEHRNFLDKNDPNQAWAKYFIVMCSLYLDRADTELLADRFVREYPEHPVASNLFREIGNYFFDNGEYGKAIDYLSKTAKTDEESQYHLGIAYYQTQSYAQALTVFTRLRDSQNQAYGPPSAYYAGAIQFQNKNYEEAISSFKIIENSTQYKAEIPGWIANAYYRQGKYNEMLDYTERVLREKGRKLDDIALLTAEVYFNKGNYEKAATYYGVYKNYKSQGMMPVVAYRYGYSLYKTNQFSAATDQLKNVALPKDTLGQNASFVLGICYQRVNNLTGALGAFDQASKLSFNKPVQEESTFNVGKVLLDLGRSSESVRALEGFIAQYPGSKFEDEANELLCEAYLSSNNLLAALNFVEKLRRRTPRVNAVYQRIAFNQAVKKYNEDGYAEALTFFDKSLSTPESRDLKYSAMYWKGESLVGLNQNAAAIDLYKKVIAATDKDVPTLPEYQQKSRYSLGYIYLSTNPAEANAYFNEYYQRGGTDGNVDDALLRIADSYVAQGQYAQALKAYDKAYQTVKTNKDYALYQKGTIQNILNDPNGKTTLEEVVRIFPQSKYVETALRDLGDNEMSAERSEKAIAYYSRLILERPQSALVPYAIMRRGTAFQNIGRTQSAISDYKYLLRNYINDSNYASQAMAGLNELMDPSSPEYIEIKALYAKANPNDTSLREKEFEKAKGLYYDDAYDNALIALGEYVRNYPDSPDTPEAKFLIAESYFKQKNKMDALRNYYIVIADNKYKAISKAYSKAAQLELENNNYSRAITNYRGVLRMSTDRKDNQTAIQGLMDSYFNTPKNDSTIYYSKQMVLLPEATVAQKTKAYYYMGKGYLQIGDNSSALSSFNQGVALAKDDYAGECQIMLARMLYSQKKYKESSEMIMNKFNNEFSGVSLPVMGKAFLLLADDFIGMENYFQAKATLNSIIDKLPDENSVEQARVKLRSISNK</sequence>
<name>A0ABT6Y4H7_9BACT</name>
<evidence type="ECO:0000313" key="3">
    <source>
        <dbReference type="Proteomes" id="UP001236507"/>
    </source>
</evidence>
<dbReference type="Gene3D" id="1.25.40.10">
    <property type="entry name" value="Tetratricopeptide repeat domain"/>
    <property type="match status" value="8"/>
</dbReference>
<dbReference type="SUPFAM" id="SSF48452">
    <property type="entry name" value="TPR-like"/>
    <property type="match status" value="4"/>
</dbReference>